<dbReference type="InterPro" id="IPR037482">
    <property type="entry name" value="ST1585_MBL-fold"/>
</dbReference>
<evidence type="ECO:0000313" key="2">
    <source>
        <dbReference type="EMBL" id="PTM57666.1"/>
    </source>
</evidence>
<dbReference type="SMART" id="SM00849">
    <property type="entry name" value="Lactamase_B"/>
    <property type="match status" value="1"/>
</dbReference>
<dbReference type="Gene3D" id="3.60.15.10">
    <property type="entry name" value="Ribonuclease Z/Hydroxyacylglutathione hydrolase-like"/>
    <property type="match status" value="1"/>
</dbReference>
<comment type="caution">
    <text evidence="2">The sequence shown here is derived from an EMBL/GenBank/DDBJ whole genome shotgun (WGS) entry which is preliminary data.</text>
</comment>
<dbReference type="Proteomes" id="UP000241639">
    <property type="component" value="Unassembled WGS sequence"/>
</dbReference>
<keyword evidence="3" id="KW-1185">Reference proteome</keyword>
<organism evidence="2 3">
    <name type="scientific">Desmospora activa DSM 45169</name>
    <dbReference type="NCBI Taxonomy" id="1121389"/>
    <lineage>
        <taxon>Bacteria</taxon>
        <taxon>Bacillati</taxon>
        <taxon>Bacillota</taxon>
        <taxon>Bacilli</taxon>
        <taxon>Bacillales</taxon>
        <taxon>Thermoactinomycetaceae</taxon>
        <taxon>Desmospora</taxon>
    </lineage>
</organism>
<evidence type="ECO:0000313" key="3">
    <source>
        <dbReference type="Proteomes" id="UP000241639"/>
    </source>
</evidence>
<dbReference type="PANTHER" id="PTHR42951">
    <property type="entry name" value="METALLO-BETA-LACTAMASE DOMAIN-CONTAINING"/>
    <property type="match status" value="1"/>
</dbReference>
<proteinExistence type="predicted"/>
<dbReference type="CDD" id="cd07726">
    <property type="entry name" value="ST1585-like_MBL-fold"/>
    <property type="match status" value="1"/>
</dbReference>
<dbReference type="InterPro" id="IPR050855">
    <property type="entry name" value="NDM-1-like"/>
</dbReference>
<name>A0A2T4Z714_9BACL</name>
<dbReference type="EMBL" id="PZZP01000001">
    <property type="protein sequence ID" value="PTM57666.1"/>
    <property type="molecule type" value="Genomic_DNA"/>
</dbReference>
<dbReference type="RefSeq" id="WP_425430436.1">
    <property type="nucleotide sequence ID" value="NZ_PZZP01000001.1"/>
</dbReference>
<dbReference type="Pfam" id="PF00753">
    <property type="entry name" value="Lactamase_B"/>
    <property type="match status" value="1"/>
</dbReference>
<dbReference type="InterPro" id="IPR001279">
    <property type="entry name" value="Metallo-B-lactamas"/>
</dbReference>
<dbReference type="SUPFAM" id="SSF56281">
    <property type="entry name" value="Metallo-hydrolase/oxidoreductase"/>
    <property type="match status" value="1"/>
</dbReference>
<dbReference type="GO" id="GO:0016787">
    <property type="term" value="F:hydrolase activity"/>
    <property type="evidence" value="ECO:0007669"/>
    <property type="project" value="UniProtKB-KW"/>
</dbReference>
<dbReference type="InterPro" id="IPR036866">
    <property type="entry name" value="RibonucZ/Hydroxyglut_hydro"/>
</dbReference>
<evidence type="ECO:0000259" key="1">
    <source>
        <dbReference type="SMART" id="SM00849"/>
    </source>
</evidence>
<protein>
    <submittedName>
        <fullName evidence="2">Glyoxylase-like metal-dependent hydrolase (Beta-lactamase superfamily II)</fullName>
    </submittedName>
</protein>
<accession>A0A2T4Z714</accession>
<dbReference type="PANTHER" id="PTHR42951:SF22">
    <property type="entry name" value="METALLO BETA-LACTAMASE SUPERFAMILY LIPOPROTEIN"/>
    <property type="match status" value="1"/>
</dbReference>
<keyword evidence="2" id="KW-0378">Hydrolase</keyword>
<dbReference type="AlphaFoldDB" id="A0A2T4Z714"/>
<feature type="domain" description="Metallo-beta-lactamase" evidence="1">
    <location>
        <begin position="26"/>
        <end position="230"/>
    </location>
</feature>
<reference evidence="2 3" key="1">
    <citation type="submission" date="2018-04" db="EMBL/GenBank/DDBJ databases">
        <title>Genomic Encyclopedia of Archaeal and Bacterial Type Strains, Phase II (KMG-II): from individual species to whole genera.</title>
        <authorList>
            <person name="Goeker M."/>
        </authorList>
    </citation>
    <scope>NUCLEOTIDE SEQUENCE [LARGE SCALE GENOMIC DNA]</scope>
    <source>
        <strain evidence="2 3">DSM 45169</strain>
    </source>
</reference>
<gene>
    <name evidence="2" type="ORF">C8J48_0217</name>
</gene>
<sequence>MQPTRLFDWGYGVHMIDGYDLGIPGRTGIYVLEGDAPALVETGPAPSIPYIKAGLQELGYSPADIRYIIVTHIHLDHAGGAGLLLQSCPQAKVVVHPRGKRHLADPTRLVQGARMVYGEQFDQLFDPIVPIPEERLIVKEDGDSLDLGGGRRLGFIDSPGHAAHHFSFFDPLSRGWFTGDTAGVRYHQTEDLGFSFYLPSTSPNQFDPDAMKQSIKRMAERKPERLFFGHFGMSNEPKEVFRQVTAELDHFVAIATEAMTAGEGAEGIERRLVERYRVASEQRGCGLDHPVWEGLKLDMNVCAMGLEHYLRKQAETHNR</sequence>